<protein>
    <recommendedName>
        <fullName evidence="1">RNase H type-1 domain-containing protein</fullName>
    </recommendedName>
</protein>
<feature type="non-terminal residue" evidence="2">
    <location>
        <position position="1"/>
    </location>
</feature>
<dbReference type="InterPro" id="IPR036397">
    <property type="entry name" value="RNaseH_sf"/>
</dbReference>
<feature type="domain" description="RNase H type-1" evidence="1">
    <location>
        <begin position="2"/>
        <end position="93"/>
    </location>
</feature>
<dbReference type="Proteomes" id="UP000257109">
    <property type="component" value="Unassembled WGS sequence"/>
</dbReference>
<evidence type="ECO:0000313" key="3">
    <source>
        <dbReference type="Proteomes" id="UP000257109"/>
    </source>
</evidence>
<dbReference type="Pfam" id="PF13456">
    <property type="entry name" value="RVT_3"/>
    <property type="match status" value="1"/>
</dbReference>
<dbReference type="PANTHER" id="PTHR48475">
    <property type="entry name" value="RIBONUCLEASE H"/>
    <property type="match status" value="1"/>
</dbReference>
<gene>
    <name evidence="2" type="ORF">CR513_57312</name>
</gene>
<dbReference type="OrthoDB" id="1740909at2759"/>
<dbReference type="GO" id="GO:0003676">
    <property type="term" value="F:nucleic acid binding"/>
    <property type="evidence" value="ECO:0007669"/>
    <property type="project" value="InterPro"/>
</dbReference>
<dbReference type="PANTHER" id="PTHR48475:SF2">
    <property type="entry name" value="RIBONUCLEASE H"/>
    <property type="match status" value="1"/>
</dbReference>
<dbReference type="GO" id="GO:0004523">
    <property type="term" value="F:RNA-DNA hybrid ribonuclease activity"/>
    <property type="evidence" value="ECO:0007669"/>
    <property type="project" value="InterPro"/>
</dbReference>
<comment type="caution">
    <text evidence="2">The sequence shown here is derived from an EMBL/GenBank/DDBJ whole genome shotgun (WGS) entry which is preliminary data.</text>
</comment>
<dbReference type="InterPro" id="IPR012337">
    <property type="entry name" value="RNaseH-like_sf"/>
</dbReference>
<dbReference type="PROSITE" id="PS50879">
    <property type="entry name" value="RNASE_H_1"/>
    <property type="match status" value="1"/>
</dbReference>
<dbReference type="SUPFAM" id="SSF53098">
    <property type="entry name" value="Ribonuclease H-like"/>
    <property type="match status" value="1"/>
</dbReference>
<proteinExistence type="predicted"/>
<sequence>MIAESIEKEVKGGWFLSVDEASNQTGSRIGVILKGPNGVLIEQSLHFEFKASNNQAEYEALLAGMRLAKELEARALTAKSDSKLITRQVNKEY</sequence>
<evidence type="ECO:0000259" key="1">
    <source>
        <dbReference type="PROSITE" id="PS50879"/>
    </source>
</evidence>
<organism evidence="2 3">
    <name type="scientific">Mucuna pruriens</name>
    <name type="common">Velvet bean</name>
    <name type="synonym">Dolichos pruriens</name>
    <dbReference type="NCBI Taxonomy" id="157652"/>
    <lineage>
        <taxon>Eukaryota</taxon>
        <taxon>Viridiplantae</taxon>
        <taxon>Streptophyta</taxon>
        <taxon>Embryophyta</taxon>
        <taxon>Tracheophyta</taxon>
        <taxon>Spermatophyta</taxon>
        <taxon>Magnoliopsida</taxon>
        <taxon>eudicotyledons</taxon>
        <taxon>Gunneridae</taxon>
        <taxon>Pentapetalae</taxon>
        <taxon>rosids</taxon>
        <taxon>fabids</taxon>
        <taxon>Fabales</taxon>
        <taxon>Fabaceae</taxon>
        <taxon>Papilionoideae</taxon>
        <taxon>50 kb inversion clade</taxon>
        <taxon>NPAAA clade</taxon>
        <taxon>indigoferoid/millettioid clade</taxon>
        <taxon>Phaseoleae</taxon>
        <taxon>Mucuna</taxon>
    </lineage>
</organism>
<dbReference type="AlphaFoldDB" id="A0A371EDQ9"/>
<dbReference type="InterPro" id="IPR002156">
    <property type="entry name" value="RNaseH_domain"/>
</dbReference>
<keyword evidence="3" id="KW-1185">Reference proteome</keyword>
<evidence type="ECO:0000313" key="2">
    <source>
        <dbReference type="EMBL" id="RDX64165.1"/>
    </source>
</evidence>
<reference evidence="2" key="1">
    <citation type="submission" date="2018-05" db="EMBL/GenBank/DDBJ databases">
        <title>Draft genome of Mucuna pruriens seed.</title>
        <authorList>
            <person name="Nnadi N.E."/>
            <person name="Vos R."/>
            <person name="Hasami M.H."/>
            <person name="Devisetty U.K."/>
            <person name="Aguiy J.C."/>
        </authorList>
    </citation>
    <scope>NUCLEOTIDE SEQUENCE [LARGE SCALE GENOMIC DNA]</scope>
    <source>
        <strain evidence="2">JCA_2017</strain>
    </source>
</reference>
<dbReference type="Gene3D" id="3.30.420.10">
    <property type="entry name" value="Ribonuclease H-like superfamily/Ribonuclease H"/>
    <property type="match status" value="1"/>
</dbReference>
<dbReference type="EMBL" id="QJKJ01014516">
    <property type="protein sequence ID" value="RDX64165.1"/>
    <property type="molecule type" value="Genomic_DNA"/>
</dbReference>
<name>A0A371EDQ9_MUCPR</name>
<accession>A0A371EDQ9</accession>